<evidence type="ECO:0000256" key="1">
    <source>
        <dbReference type="ARBA" id="ARBA00022729"/>
    </source>
</evidence>
<dbReference type="SUPFAM" id="SSF48452">
    <property type="entry name" value="TPR-like"/>
    <property type="match status" value="1"/>
</dbReference>
<dbReference type="AlphaFoldDB" id="A0A345HCL6"/>
<dbReference type="NCBIfam" id="TIGR03302">
    <property type="entry name" value="OM_YfiO"/>
    <property type="match status" value="1"/>
</dbReference>
<reference evidence="5 6" key="1">
    <citation type="submission" date="2018-07" db="EMBL/GenBank/DDBJ databases">
        <title>Complete genome sequence of Flavobacterium arcticum type strain SM1502T.</title>
        <authorList>
            <person name="Li Y."/>
            <person name="Li D.-D."/>
        </authorList>
    </citation>
    <scope>NUCLEOTIDE SEQUENCE [LARGE SCALE GENOMIC DNA]</scope>
    <source>
        <strain evidence="5 6">SM1502</strain>
    </source>
</reference>
<dbReference type="KEGG" id="fat:DVK85_08825"/>
<organism evidence="5 6">
    <name type="scientific">Flavobacterium arcticum</name>
    <dbReference type="NCBI Taxonomy" id="1784713"/>
    <lineage>
        <taxon>Bacteria</taxon>
        <taxon>Pseudomonadati</taxon>
        <taxon>Bacteroidota</taxon>
        <taxon>Flavobacteriia</taxon>
        <taxon>Flavobacteriales</taxon>
        <taxon>Flavobacteriaceae</taxon>
        <taxon>Flavobacterium</taxon>
    </lineage>
</organism>
<gene>
    <name evidence="5" type="primary">bamD</name>
    <name evidence="5" type="ORF">DVK85_08825</name>
</gene>
<dbReference type="InterPro" id="IPR039565">
    <property type="entry name" value="BamD-like"/>
</dbReference>
<keyword evidence="2" id="KW-0472">Membrane</keyword>
<evidence type="ECO:0000256" key="3">
    <source>
        <dbReference type="ARBA" id="ARBA00023237"/>
    </source>
</evidence>
<name>A0A345HCL6_9FLAO</name>
<proteinExistence type="predicted"/>
<feature type="domain" description="Outer membrane lipoprotein BamD-like" evidence="4">
    <location>
        <begin position="30"/>
        <end position="224"/>
    </location>
</feature>
<dbReference type="Gene3D" id="1.25.40.10">
    <property type="entry name" value="Tetratricopeptide repeat domain"/>
    <property type="match status" value="1"/>
</dbReference>
<dbReference type="RefSeq" id="WP_114678084.1">
    <property type="nucleotide sequence ID" value="NZ_CP031188.1"/>
</dbReference>
<dbReference type="EMBL" id="CP031188">
    <property type="protein sequence ID" value="AXG74326.1"/>
    <property type="molecule type" value="Genomic_DNA"/>
</dbReference>
<dbReference type="Proteomes" id="UP000253951">
    <property type="component" value="Chromosome"/>
</dbReference>
<keyword evidence="6" id="KW-1185">Reference proteome</keyword>
<dbReference type="InterPro" id="IPR017689">
    <property type="entry name" value="BamD"/>
</dbReference>
<keyword evidence="1" id="KW-0732">Signal</keyword>
<evidence type="ECO:0000313" key="6">
    <source>
        <dbReference type="Proteomes" id="UP000253951"/>
    </source>
</evidence>
<evidence type="ECO:0000259" key="4">
    <source>
        <dbReference type="Pfam" id="PF13525"/>
    </source>
</evidence>
<keyword evidence="3" id="KW-0998">Cell outer membrane</keyword>
<evidence type="ECO:0000256" key="2">
    <source>
        <dbReference type="ARBA" id="ARBA00023136"/>
    </source>
</evidence>
<protein>
    <submittedName>
        <fullName evidence="5">Outer membrane protein assembly factor BamD</fullName>
    </submittedName>
</protein>
<dbReference type="Pfam" id="PF13525">
    <property type="entry name" value="YfiO"/>
    <property type="match status" value="1"/>
</dbReference>
<dbReference type="OrthoDB" id="9770761at2"/>
<dbReference type="PROSITE" id="PS51257">
    <property type="entry name" value="PROKAR_LIPOPROTEIN"/>
    <property type="match status" value="1"/>
</dbReference>
<evidence type="ECO:0000313" key="5">
    <source>
        <dbReference type="EMBL" id="AXG74326.1"/>
    </source>
</evidence>
<sequence length="268" mass="31297">MAKYLYIILLAIVFSSCSQYQKALKSDDIKVKYEAAEKMYDDQKYSKAIRLFEQIAPSYRGKPQAEKLFYMYAMSLYNVKTYYTAGYQFEYFTANYPRSEKLEESAFMGAKSYYQLSPKYSLDQVDTYKALDKLQAFIDRFPNSQLMPEANQLVKELNEKLEKKAFEIAKQYNYTSEYFGDFKAAIVALDNFIIDHPGTIYKEDALFYKFDASYRLAINSVEAKKLARLEAAKINYNALLKYKADTQYLDQANGMIEKINTELELFSK</sequence>
<accession>A0A345HCL6</accession>
<dbReference type="InterPro" id="IPR011990">
    <property type="entry name" value="TPR-like_helical_dom_sf"/>
</dbReference>